<evidence type="ECO:0000259" key="4">
    <source>
        <dbReference type="Pfam" id="PF01648"/>
    </source>
</evidence>
<evidence type="ECO:0000256" key="3">
    <source>
        <dbReference type="SAM" id="MobiDB-lite"/>
    </source>
</evidence>
<dbReference type="InterPro" id="IPR050559">
    <property type="entry name" value="P-Pant_transferase_sf"/>
</dbReference>
<organism evidence="6">
    <name type="scientific">Streptomyces sp. R44</name>
    <dbReference type="NCBI Taxonomy" id="3238633"/>
    <lineage>
        <taxon>Bacteria</taxon>
        <taxon>Bacillati</taxon>
        <taxon>Actinomycetota</taxon>
        <taxon>Actinomycetes</taxon>
        <taxon>Kitasatosporales</taxon>
        <taxon>Streptomycetaceae</taxon>
        <taxon>Streptomyces</taxon>
    </lineage>
</organism>
<dbReference type="InterPro" id="IPR037143">
    <property type="entry name" value="4-PPantetheinyl_Trfase_dom_sf"/>
</dbReference>
<feature type="compositionally biased region" description="Basic and acidic residues" evidence="3">
    <location>
        <begin position="259"/>
        <end position="269"/>
    </location>
</feature>
<dbReference type="GO" id="GO:0000287">
    <property type="term" value="F:magnesium ion binding"/>
    <property type="evidence" value="ECO:0007669"/>
    <property type="project" value="InterPro"/>
</dbReference>
<feature type="compositionally biased region" description="Low complexity" evidence="3">
    <location>
        <begin position="1"/>
        <end position="14"/>
    </location>
</feature>
<dbReference type="PANTHER" id="PTHR12215">
    <property type="entry name" value="PHOSPHOPANTETHEINE TRANSFERASE"/>
    <property type="match status" value="1"/>
</dbReference>
<dbReference type="InterPro" id="IPR008278">
    <property type="entry name" value="4-PPantetheinyl_Trfase_dom"/>
</dbReference>
<feature type="domain" description="4'-phosphopantetheinyl transferase" evidence="4">
    <location>
        <begin position="144"/>
        <end position="215"/>
    </location>
</feature>
<dbReference type="SUPFAM" id="SSF56214">
    <property type="entry name" value="4'-phosphopantetheinyl transferase"/>
    <property type="match status" value="2"/>
</dbReference>
<protein>
    <submittedName>
        <fullName evidence="6">4'-phosphopantetheinyl transferase superfamily protein</fullName>
    </submittedName>
</protein>
<dbReference type="GO" id="GO:0005829">
    <property type="term" value="C:cytosol"/>
    <property type="evidence" value="ECO:0007669"/>
    <property type="project" value="TreeGrafter"/>
</dbReference>
<evidence type="ECO:0000313" key="6">
    <source>
        <dbReference type="EMBL" id="XDQ75160.1"/>
    </source>
</evidence>
<gene>
    <name evidence="6" type="ORF">AB5J54_33570</name>
</gene>
<dbReference type="PANTHER" id="PTHR12215:SF10">
    <property type="entry name" value="L-AMINOADIPATE-SEMIALDEHYDE DEHYDROGENASE-PHOSPHOPANTETHEINYL TRANSFERASE"/>
    <property type="match status" value="1"/>
</dbReference>
<dbReference type="EMBL" id="CP163444">
    <property type="protein sequence ID" value="XDQ75160.1"/>
    <property type="molecule type" value="Genomic_DNA"/>
</dbReference>
<name>A0AB39T6R8_9ACTN</name>
<dbReference type="Pfam" id="PF01648">
    <property type="entry name" value="ACPS"/>
    <property type="match status" value="1"/>
</dbReference>
<dbReference type="AlphaFoldDB" id="A0AB39T6R8"/>
<dbReference type="Gene3D" id="3.90.470.20">
    <property type="entry name" value="4'-phosphopantetheinyl transferase domain"/>
    <property type="match status" value="2"/>
</dbReference>
<accession>A0AB39T6R8</accession>
<feature type="region of interest" description="Disordered" evidence="3">
    <location>
        <begin position="244"/>
        <end position="269"/>
    </location>
</feature>
<keyword evidence="2 6" id="KW-0808">Transferase</keyword>
<dbReference type="GO" id="GO:0008897">
    <property type="term" value="F:holo-[acyl-carrier-protein] synthase activity"/>
    <property type="evidence" value="ECO:0007669"/>
    <property type="project" value="InterPro"/>
</dbReference>
<dbReference type="Pfam" id="PF17837">
    <property type="entry name" value="4PPT_N"/>
    <property type="match status" value="1"/>
</dbReference>
<feature type="compositionally biased region" description="Low complexity" evidence="3">
    <location>
        <begin position="244"/>
        <end position="258"/>
    </location>
</feature>
<evidence type="ECO:0000256" key="1">
    <source>
        <dbReference type="ARBA" id="ARBA00010990"/>
    </source>
</evidence>
<reference evidence="6" key="1">
    <citation type="submission" date="2024-07" db="EMBL/GenBank/DDBJ databases">
        <authorList>
            <person name="Yu S.T."/>
        </authorList>
    </citation>
    <scope>NUCLEOTIDE SEQUENCE</scope>
    <source>
        <strain evidence="6">R44</strain>
    </source>
</reference>
<dbReference type="RefSeq" id="WP_369147681.1">
    <property type="nucleotide sequence ID" value="NZ_CP163444.1"/>
</dbReference>
<evidence type="ECO:0000256" key="2">
    <source>
        <dbReference type="ARBA" id="ARBA00022679"/>
    </source>
</evidence>
<feature type="region of interest" description="Disordered" evidence="3">
    <location>
        <begin position="1"/>
        <end position="35"/>
    </location>
</feature>
<comment type="similarity">
    <text evidence="1">Belongs to the P-Pant transferase superfamily. Gsp/Sfp/HetI/AcpT family.</text>
</comment>
<dbReference type="InterPro" id="IPR041354">
    <property type="entry name" value="4PPT_N"/>
</dbReference>
<sequence length="269" mass="27649">MPDTAPLPSAAAPPTRRQSGVRSAGPPGPPGAPWARLWTPAPGVVVALAPVDAVLATPAAVWRLRPEEYRSAAGMAAWRAREHLAGRALLRLLLAEVAGEEDARAPVVPEPAGRPRLPGSPDTGVSISHSGPYAAAAVATGLDVGVDAQVPRPPLAALLRRCCAPGTAAHLANLPPERAALAFARIWSVQEACVKARGTGLSGAPWRVRVDPGSQAGTSGALHWRRPPWHDAADAEPVALACAFGPPEAHPAHPADAPRSGRDSASRTS</sequence>
<evidence type="ECO:0000259" key="5">
    <source>
        <dbReference type="Pfam" id="PF17837"/>
    </source>
</evidence>
<feature type="domain" description="4'-phosphopantetheinyl transferase N-terminal" evidence="5">
    <location>
        <begin position="73"/>
        <end position="139"/>
    </location>
</feature>
<dbReference type="GO" id="GO:0019878">
    <property type="term" value="P:lysine biosynthetic process via aminoadipic acid"/>
    <property type="evidence" value="ECO:0007669"/>
    <property type="project" value="TreeGrafter"/>
</dbReference>
<proteinExistence type="inferred from homology"/>